<comment type="caution">
    <text evidence="3">The sequence shown here is derived from an EMBL/GenBank/DDBJ whole genome shotgun (WGS) entry which is preliminary data.</text>
</comment>
<accession>A0ABR0SVD7</accession>
<reference evidence="3 4" key="1">
    <citation type="submission" date="2024-01" db="EMBL/GenBank/DDBJ databases">
        <title>Complete genome of Cladobotryum mycophilum ATHUM6906.</title>
        <authorList>
            <person name="Christinaki A.C."/>
            <person name="Myridakis A.I."/>
            <person name="Kouvelis V.N."/>
        </authorList>
    </citation>
    <scope>NUCLEOTIDE SEQUENCE [LARGE SCALE GENOMIC DNA]</scope>
    <source>
        <strain evidence="3 4">ATHUM6906</strain>
    </source>
</reference>
<dbReference type="InterPro" id="IPR052523">
    <property type="entry name" value="Trichothecene_AcTrans"/>
</dbReference>
<protein>
    <recommendedName>
        <fullName evidence="2">N-acetyltransferase domain-containing protein</fullName>
    </recommendedName>
</protein>
<evidence type="ECO:0000313" key="4">
    <source>
        <dbReference type="Proteomes" id="UP001338125"/>
    </source>
</evidence>
<dbReference type="PANTHER" id="PTHR42791">
    <property type="entry name" value="GNAT FAMILY ACETYLTRANSFERASE"/>
    <property type="match status" value="1"/>
</dbReference>
<dbReference type="PROSITE" id="PS51186">
    <property type="entry name" value="GNAT"/>
    <property type="match status" value="1"/>
</dbReference>
<evidence type="ECO:0000256" key="1">
    <source>
        <dbReference type="SAM" id="MobiDB-lite"/>
    </source>
</evidence>
<sequence>MSKPSFTIKALQLEDVPEVAQLSADAFETDRQTDMKALGQKPFSMKEYALQSLPGFMKHPRCVVLKAVDEETGEIAGFCNWGFRGFSPDEMPVLEGRKQPPEISPPPPKKPAETDTPAAENHTPLPSETEKDPIKRLVALTDADLTKWQEEVMPEGTRCLFVVGLSVSPKFQGRGVGSALLRWATKFCDEKEVFAWVHSSEPAWKMYEKCGFQVIRSLDVDLDDYAPCPPPNEGPDAKWGHYVFRYMKYFGSKPE</sequence>
<evidence type="ECO:0000259" key="2">
    <source>
        <dbReference type="PROSITE" id="PS51186"/>
    </source>
</evidence>
<name>A0ABR0SVD7_9HYPO</name>
<dbReference type="Proteomes" id="UP001338125">
    <property type="component" value="Unassembled WGS sequence"/>
</dbReference>
<evidence type="ECO:0000313" key="3">
    <source>
        <dbReference type="EMBL" id="KAK5995731.1"/>
    </source>
</evidence>
<keyword evidence="4" id="KW-1185">Reference proteome</keyword>
<dbReference type="CDD" id="cd04301">
    <property type="entry name" value="NAT_SF"/>
    <property type="match status" value="1"/>
</dbReference>
<feature type="domain" description="N-acetyltransferase" evidence="2">
    <location>
        <begin position="94"/>
        <end position="231"/>
    </location>
</feature>
<dbReference type="PANTHER" id="PTHR42791:SF1">
    <property type="entry name" value="N-ACETYLTRANSFERASE DOMAIN-CONTAINING PROTEIN"/>
    <property type="match status" value="1"/>
</dbReference>
<dbReference type="EMBL" id="JAVFKD010000004">
    <property type="protein sequence ID" value="KAK5995731.1"/>
    <property type="molecule type" value="Genomic_DNA"/>
</dbReference>
<dbReference type="Gene3D" id="3.40.630.30">
    <property type="match status" value="1"/>
</dbReference>
<dbReference type="SUPFAM" id="SSF55729">
    <property type="entry name" value="Acyl-CoA N-acyltransferases (Nat)"/>
    <property type="match status" value="1"/>
</dbReference>
<dbReference type="Pfam" id="PF00583">
    <property type="entry name" value="Acetyltransf_1"/>
    <property type="match status" value="1"/>
</dbReference>
<gene>
    <name evidence="3" type="ORF">PT974_04148</name>
</gene>
<organism evidence="3 4">
    <name type="scientific">Cladobotryum mycophilum</name>
    <dbReference type="NCBI Taxonomy" id="491253"/>
    <lineage>
        <taxon>Eukaryota</taxon>
        <taxon>Fungi</taxon>
        <taxon>Dikarya</taxon>
        <taxon>Ascomycota</taxon>
        <taxon>Pezizomycotina</taxon>
        <taxon>Sordariomycetes</taxon>
        <taxon>Hypocreomycetidae</taxon>
        <taxon>Hypocreales</taxon>
        <taxon>Hypocreaceae</taxon>
        <taxon>Cladobotryum</taxon>
    </lineage>
</organism>
<dbReference type="InterPro" id="IPR016181">
    <property type="entry name" value="Acyl_CoA_acyltransferase"/>
</dbReference>
<feature type="region of interest" description="Disordered" evidence="1">
    <location>
        <begin position="90"/>
        <end position="133"/>
    </location>
</feature>
<dbReference type="InterPro" id="IPR000182">
    <property type="entry name" value="GNAT_dom"/>
</dbReference>
<proteinExistence type="predicted"/>